<dbReference type="PANTHER" id="PTHR10877:SF183">
    <property type="entry name" value="AT14535P-RELATED"/>
    <property type="match status" value="1"/>
</dbReference>
<dbReference type="GO" id="GO:0005262">
    <property type="term" value="F:calcium channel activity"/>
    <property type="evidence" value="ECO:0007669"/>
    <property type="project" value="UniProtKB-KW"/>
</dbReference>
<feature type="transmembrane region" description="Helical" evidence="17">
    <location>
        <begin position="421"/>
        <end position="440"/>
    </location>
</feature>
<gene>
    <name evidence="20" type="ORF">g.24524</name>
</gene>
<dbReference type="PANTHER" id="PTHR10877">
    <property type="entry name" value="POLYCYSTIN FAMILY MEMBER"/>
    <property type="match status" value="1"/>
</dbReference>
<evidence type="ECO:0000256" key="12">
    <source>
        <dbReference type="ARBA" id="ARBA00023273"/>
    </source>
</evidence>
<proteinExistence type="inferred from homology"/>
<feature type="transmembrane region" description="Helical" evidence="17">
    <location>
        <begin position="330"/>
        <end position="351"/>
    </location>
</feature>
<evidence type="ECO:0000256" key="2">
    <source>
        <dbReference type="ARBA" id="ARBA00007200"/>
    </source>
</evidence>
<dbReference type="InterPro" id="IPR027359">
    <property type="entry name" value="Volt_channel_dom_sf"/>
</dbReference>
<evidence type="ECO:0000256" key="6">
    <source>
        <dbReference type="ARBA" id="ARBA00022989"/>
    </source>
</evidence>
<dbReference type="InterPro" id="IPR003915">
    <property type="entry name" value="PKD_2"/>
</dbReference>
<evidence type="ECO:0000256" key="8">
    <source>
        <dbReference type="ARBA" id="ARBA00023065"/>
    </source>
</evidence>
<feature type="transmembrane region" description="Helical" evidence="17">
    <location>
        <begin position="363"/>
        <end position="389"/>
    </location>
</feature>
<keyword evidence="7" id="KW-0175">Coiled coil</keyword>
<evidence type="ECO:0000256" key="5">
    <source>
        <dbReference type="ARBA" id="ARBA00022692"/>
    </source>
</evidence>
<feature type="disulfide bond" evidence="15">
    <location>
        <begin position="194"/>
        <end position="207"/>
    </location>
</feature>
<dbReference type="Pfam" id="PF08016">
    <property type="entry name" value="PKD_channel"/>
    <property type="match status" value="1"/>
</dbReference>
<evidence type="ECO:0000256" key="10">
    <source>
        <dbReference type="ARBA" id="ARBA00023157"/>
    </source>
</evidence>
<evidence type="ECO:0000256" key="3">
    <source>
        <dbReference type="ARBA" id="ARBA00022448"/>
    </source>
</evidence>
<feature type="region of interest" description="Disordered" evidence="16">
    <location>
        <begin position="1"/>
        <end position="55"/>
    </location>
</feature>
<evidence type="ECO:0000256" key="13">
    <source>
        <dbReference type="ARBA" id="ARBA00023303"/>
    </source>
</evidence>
<evidence type="ECO:0000259" key="18">
    <source>
        <dbReference type="Pfam" id="PF08016"/>
    </source>
</evidence>
<keyword evidence="6 17" id="KW-1133">Transmembrane helix</keyword>
<evidence type="ECO:0000313" key="20">
    <source>
        <dbReference type="EMBL" id="JAS54900.1"/>
    </source>
</evidence>
<comment type="similarity">
    <text evidence="2">Belongs to the polycystin family.</text>
</comment>
<evidence type="ECO:0000256" key="7">
    <source>
        <dbReference type="ARBA" id="ARBA00023054"/>
    </source>
</evidence>
<evidence type="ECO:0000256" key="15">
    <source>
        <dbReference type="PIRSR" id="PIRSR603915-2"/>
    </source>
</evidence>
<feature type="domain" description="Polycystin" evidence="19">
    <location>
        <begin position="130"/>
        <end position="321"/>
    </location>
</feature>
<keyword evidence="3" id="KW-0813">Transport</keyword>
<evidence type="ECO:0000256" key="17">
    <source>
        <dbReference type="SAM" id="Phobius"/>
    </source>
</evidence>
<dbReference type="EMBL" id="GECZ01014869">
    <property type="protein sequence ID" value="JAS54900.1"/>
    <property type="molecule type" value="Transcribed_RNA"/>
</dbReference>
<evidence type="ECO:0000259" key="19">
    <source>
        <dbReference type="Pfam" id="PF20519"/>
    </source>
</evidence>
<accession>A0A1B6FXI1</accession>
<organism evidence="20">
    <name type="scientific">Cuerna arida</name>
    <dbReference type="NCBI Taxonomy" id="1464854"/>
    <lineage>
        <taxon>Eukaryota</taxon>
        <taxon>Metazoa</taxon>
        <taxon>Ecdysozoa</taxon>
        <taxon>Arthropoda</taxon>
        <taxon>Hexapoda</taxon>
        <taxon>Insecta</taxon>
        <taxon>Pterygota</taxon>
        <taxon>Neoptera</taxon>
        <taxon>Paraneoptera</taxon>
        <taxon>Hemiptera</taxon>
        <taxon>Auchenorrhyncha</taxon>
        <taxon>Membracoidea</taxon>
        <taxon>Cicadellidae</taxon>
        <taxon>Cicadellinae</taxon>
        <taxon>Proconiini</taxon>
        <taxon>Cuerna</taxon>
    </lineage>
</organism>
<keyword evidence="11" id="KW-0325">Glycoprotein</keyword>
<dbReference type="Gene3D" id="1.10.287.70">
    <property type="match status" value="1"/>
</dbReference>
<feature type="binding site" evidence="14">
    <location>
        <position position="629"/>
    </location>
    <ligand>
        <name>Ca(2+)</name>
        <dbReference type="ChEBI" id="CHEBI:29108"/>
        <label>2</label>
    </ligand>
</feature>
<dbReference type="Pfam" id="PF20519">
    <property type="entry name" value="Polycystin_dom"/>
    <property type="match status" value="1"/>
</dbReference>
<feature type="compositionally biased region" description="Basic and acidic residues" evidence="16">
    <location>
        <begin position="36"/>
        <end position="53"/>
    </location>
</feature>
<evidence type="ECO:0000256" key="1">
    <source>
        <dbReference type="ARBA" id="ARBA00004272"/>
    </source>
</evidence>
<dbReference type="InterPro" id="IPR046791">
    <property type="entry name" value="Polycystin_dom"/>
</dbReference>
<dbReference type="GO" id="GO:0050982">
    <property type="term" value="P:detection of mechanical stimulus"/>
    <property type="evidence" value="ECO:0007669"/>
    <property type="project" value="TreeGrafter"/>
</dbReference>
<keyword evidence="14" id="KW-0109">Calcium transport</keyword>
<keyword evidence="14" id="KW-0107">Calcium channel</keyword>
<reference evidence="20" key="1">
    <citation type="submission" date="2015-11" db="EMBL/GenBank/DDBJ databases">
        <title>De novo transcriptome assembly of four potential Pierce s Disease insect vectors from Arizona vineyards.</title>
        <authorList>
            <person name="Tassone E.E."/>
        </authorList>
    </citation>
    <scope>NUCLEOTIDE SEQUENCE</scope>
</reference>
<keyword evidence="12" id="KW-0966">Cell projection</keyword>
<dbReference type="Gene3D" id="1.10.238.10">
    <property type="entry name" value="EF-hand"/>
    <property type="match status" value="1"/>
</dbReference>
<evidence type="ECO:0000256" key="14">
    <source>
        <dbReference type="PIRSR" id="PIRSR603915-1"/>
    </source>
</evidence>
<dbReference type="SUPFAM" id="SSF81324">
    <property type="entry name" value="Voltage-gated potassium channels"/>
    <property type="match status" value="1"/>
</dbReference>
<feature type="transmembrane region" description="Helical" evidence="17">
    <location>
        <begin position="73"/>
        <end position="96"/>
    </location>
</feature>
<dbReference type="PRINTS" id="PR01433">
    <property type="entry name" value="POLYCYSTIN2"/>
</dbReference>
<dbReference type="GO" id="GO:0060170">
    <property type="term" value="C:ciliary membrane"/>
    <property type="evidence" value="ECO:0007669"/>
    <property type="project" value="UniProtKB-SubCell"/>
</dbReference>
<keyword evidence="14" id="KW-0106">Calcium</keyword>
<dbReference type="AlphaFoldDB" id="A0A1B6FXI1"/>
<dbReference type="Gene3D" id="1.20.120.350">
    <property type="entry name" value="Voltage-gated potassium channels. Chain C"/>
    <property type="match status" value="1"/>
</dbReference>
<feature type="transmembrane region" description="Helical" evidence="17">
    <location>
        <begin position="460"/>
        <end position="482"/>
    </location>
</feature>
<keyword evidence="5 17" id="KW-0812">Transmembrane</keyword>
<evidence type="ECO:0000256" key="9">
    <source>
        <dbReference type="ARBA" id="ARBA00023136"/>
    </source>
</evidence>
<evidence type="ECO:0000256" key="11">
    <source>
        <dbReference type="ARBA" id="ARBA00023180"/>
    </source>
</evidence>
<keyword evidence="9 17" id="KW-0472">Membrane</keyword>
<protein>
    <submittedName>
        <fullName evidence="20">Uncharacterized protein</fullName>
    </submittedName>
</protein>
<dbReference type="GO" id="GO:0005509">
    <property type="term" value="F:calcium ion binding"/>
    <property type="evidence" value="ECO:0007669"/>
    <property type="project" value="InterPro"/>
</dbReference>
<feature type="domain" description="Polycystin cation channel PKD1/PKD2" evidence="18">
    <location>
        <begin position="332"/>
        <end position="550"/>
    </location>
</feature>
<comment type="subcellular location">
    <subcellularLocation>
        <location evidence="1">Cell projection</location>
        <location evidence="1">Cilium membrane</location>
        <topology evidence="1">Multi-pass membrane protein</topology>
    </subcellularLocation>
</comment>
<keyword evidence="4" id="KW-1003">Cell membrane</keyword>
<evidence type="ECO:0000256" key="16">
    <source>
        <dbReference type="SAM" id="MobiDB-lite"/>
    </source>
</evidence>
<feature type="transmembrane region" description="Helical" evidence="17">
    <location>
        <begin position="524"/>
        <end position="544"/>
    </location>
</feature>
<evidence type="ECO:0000256" key="4">
    <source>
        <dbReference type="ARBA" id="ARBA00022475"/>
    </source>
</evidence>
<keyword evidence="8 14" id="KW-0406">Ion transport</keyword>
<name>A0A1B6FXI1_9HEMI</name>
<dbReference type="InterPro" id="IPR013122">
    <property type="entry name" value="PKD1_2_channel"/>
</dbReference>
<dbReference type="InterPro" id="IPR051223">
    <property type="entry name" value="Polycystin"/>
</dbReference>
<feature type="binding site" evidence="14">
    <location>
        <position position="636"/>
    </location>
    <ligand>
        <name>Ca(2+)</name>
        <dbReference type="ChEBI" id="CHEBI:29108"/>
        <label>2</label>
    </ligand>
</feature>
<keyword evidence="14" id="KW-0479">Metal-binding</keyword>
<dbReference type="FunFam" id="1.10.287.70:FF:000055">
    <property type="entry name" value="Polycystic kidney disease 2-like 1"/>
    <property type="match status" value="1"/>
</dbReference>
<feature type="binding site" evidence="14">
    <location>
        <position position="625"/>
    </location>
    <ligand>
        <name>Ca(2+)</name>
        <dbReference type="ChEBI" id="CHEBI:29108"/>
        <label>2</label>
    </ligand>
</feature>
<keyword evidence="13 14" id="KW-0407">Ion channel</keyword>
<keyword evidence="10" id="KW-1015">Disulfide bond</keyword>
<sequence>MAKKKKDPQSDDEAGTSGEASVRKRKKGDQNEDFEMVDKDEVPDENKPTEPKKAPKIFTTREIGKRYLPREEYLALCIREMLIYLVFMFIVALLAAGHRSKSEYYLSRVMTKLFVETKFQTLTTSEIISYNDINTLEQTWEYFDYYLINTYWDYWYSYTERIYPVLDEDKGIFYENKLMGRPRLRQLRVRNDSCTVPEDFRLMFANCYAEYSSSSESRETYGPGNSSAWSFKSASDLKSLPITGEISTYGGGGYYLDFPDTMEASNNTIRELFQNLWLDRGSRALILQFTTYNTNENIFFTLQLLLELPPTGGVLPYYKIHVGKYLRRDLWDFVLLGFTGLFALFVIMYTVEEIYEFLYFKWYYLSSFWNFLDLVILILSYITLGYFVYSFMVISDEIPHLIKTTSTHACFDNVNNALNSYVTYLAILFFFAAIKVLKYMNFNHSMHQMQTTLSRATKDIACFSVIFFIVFITFAQLGHLLFGSQVQDFRSFVTSVFALLRTAVGDFDYHKIENVNHFLGPLYFFAYIFFIYFILVNMFLAIIIDTYSEVRTSIRDQTKELHTGDIIGQWFRNLLKSCGCGRLVAKYNEPQTAGTEPSPTEDIQNLLRRCGFTEMEIDLFFAKFDIPRDKAISQEEMRNKLLTNLQSDAGKPQVIPEGQERDELGETLMARIRVLEDNITEVNYKIDLIDNKIDAIQQIRSRKRTAQADT</sequence>